<evidence type="ECO:0000313" key="2">
    <source>
        <dbReference type="Proteomes" id="UP001183226"/>
    </source>
</evidence>
<proteinExistence type="predicted"/>
<dbReference type="RefSeq" id="WP_311545369.1">
    <property type="nucleotide sequence ID" value="NZ_JAVREK010000011.1"/>
</dbReference>
<accession>A0ABU2KUB3</accession>
<comment type="caution">
    <text evidence="1">The sequence shown here is derived from an EMBL/GenBank/DDBJ whole genome shotgun (WGS) entry which is preliminary data.</text>
</comment>
<gene>
    <name evidence="1" type="ORF">RM446_12255</name>
</gene>
<reference evidence="2" key="1">
    <citation type="submission" date="2023-07" db="EMBL/GenBank/DDBJ databases">
        <title>30 novel species of actinomycetes from the DSMZ collection.</title>
        <authorList>
            <person name="Nouioui I."/>
        </authorList>
    </citation>
    <scope>NUCLEOTIDE SEQUENCE [LARGE SCALE GENOMIC DNA]</scope>
    <source>
        <strain evidence="2">DSM 45055</strain>
    </source>
</reference>
<sequence>MTHPIAALPPRVTYRGAGGQVYLLAWVRTPAGMLARVTWCETYEASTDYRWQVTDAPVSQITRVEGQVYVQVPVIAQGETEYYSPEQPQSWRKR</sequence>
<protein>
    <submittedName>
        <fullName evidence="1">Uncharacterized protein</fullName>
    </submittedName>
</protein>
<organism evidence="1 2">
    <name type="scientific">Streptomonospora wellingtoniae</name>
    <dbReference type="NCBI Taxonomy" id="3075544"/>
    <lineage>
        <taxon>Bacteria</taxon>
        <taxon>Bacillati</taxon>
        <taxon>Actinomycetota</taxon>
        <taxon>Actinomycetes</taxon>
        <taxon>Streptosporangiales</taxon>
        <taxon>Nocardiopsidaceae</taxon>
        <taxon>Streptomonospora</taxon>
    </lineage>
</organism>
<keyword evidence="2" id="KW-1185">Reference proteome</keyword>
<evidence type="ECO:0000313" key="1">
    <source>
        <dbReference type="EMBL" id="MDT0302886.1"/>
    </source>
</evidence>
<dbReference type="Proteomes" id="UP001183226">
    <property type="component" value="Unassembled WGS sequence"/>
</dbReference>
<dbReference type="EMBL" id="JAVREK010000011">
    <property type="protein sequence ID" value="MDT0302886.1"/>
    <property type="molecule type" value="Genomic_DNA"/>
</dbReference>
<name>A0ABU2KUB3_9ACTN</name>